<dbReference type="GO" id="GO:0045547">
    <property type="term" value="F:ditrans,polycis-polyprenyl diphosphate synthase [(2E,6E)-farnesyl diphosphate specific] activity"/>
    <property type="evidence" value="ECO:0007669"/>
    <property type="project" value="TreeGrafter"/>
</dbReference>
<sequence>MGPIPNHFAFIMDGNRRYAKKENMKEGAGHRAGFVALISVLRFCYELGVKYVTIYAFSMDNFKRSPDEVKHLMDLMLEKIELPRDESIVNQYGISIFYRAVSDHTFYVIMVYLPLYSSGSWGEILEFKLSDTLSMDHVMQELQLEACLLDELIYYEPYKESVMLEETHSTYMVRTKRICDA</sequence>
<name>A0A6A6LXW0_HEVBR</name>
<evidence type="ECO:0000256" key="1">
    <source>
        <dbReference type="ARBA" id="ARBA00005432"/>
    </source>
</evidence>
<dbReference type="PANTHER" id="PTHR10291:SF43">
    <property type="entry name" value="DEHYDRODOLICHYL DIPHOSPHATE SYNTHASE COMPLEX SUBUNIT DHDDS"/>
    <property type="match status" value="1"/>
</dbReference>
<evidence type="ECO:0000313" key="3">
    <source>
        <dbReference type="EMBL" id="KAF2304499.1"/>
    </source>
</evidence>
<dbReference type="Pfam" id="PF01255">
    <property type="entry name" value="Prenyltransf"/>
    <property type="match status" value="1"/>
</dbReference>
<dbReference type="GO" id="GO:0016094">
    <property type="term" value="P:polyprenol biosynthetic process"/>
    <property type="evidence" value="ECO:0007669"/>
    <property type="project" value="TreeGrafter"/>
</dbReference>
<dbReference type="PANTHER" id="PTHR10291">
    <property type="entry name" value="DEHYDRODOLICHYL DIPHOSPHATE SYNTHASE FAMILY MEMBER"/>
    <property type="match status" value="1"/>
</dbReference>
<proteinExistence type="inferred from homology"/>
<evidence type="ECO:0000256" key="2">
    <source>
        <dbReference type="ARBA" id="ARBA00022679"/>
    </source>
</evidence>
<keyword evidence="4" id="KW-1185">Reference proteome</keyword>
<comment type="caution">
    <text evidence="3">The sequence shown here is derived from an EMBL/GenBank/DDBJ whole genome shotgun (WGS) entry which is preliminary data.</text>
</comment>
<organism evidence="3 4">
    <name type="scientific">Hevea brasiliensis</name>
    <name type="common">Para rubber tree</name>
    <name type="synonym">Siphonia brasiliensis</name>
    <dbReference type="NCBI Taxonomy" id="3981"/>
    <lineage>
        <taxon>Eukaryota</taxon>
        <taxon>Viridiplantae</taxon>
        <taxon>Streptophyta</taxon>
        <taxon>Embryophyta</taxon>
        <taxon>Tracheophyta</taxon>
        <taxon>Spermatophyta</taxon>
        <taxon>Magnoliopsida</taxon>
        <taxon>eudicotyledons</taxon>
        <taxon>Gunneridae</taxon>
        <taxon>Pentapetalae</taxon>
        <taxon>rosids</taxon>
        <taxon>fabids</taxon>
        <taxon>Malpighiales</taxon>
        <taxon>Euphorbiaceae</taxon>
        <taxon>Crotonoideae</taxon>
        <taxon>Micrandreae</taxon>
        <taxon>Hevea</taxon>
    </lineage>
</organism>
<keyword evidence="2" id="KW-0808">Transferase</keyword>
<dbReference type="Proteomes" id="UP000467840">
    <property type="component" value="Chromosome 16"/>
</dbReference>
<dbReference type="InterPro" id="IPR036424">
    <property type="entry name" value="UPP_synth-like_sf"/>
</dbReference>
<dbReference type="GO" id="GO:0005783">
    <property type="term" value="C:endoplasmic reticulum"/>
    <property type="evidence" value="ECO:0007669"/>
    <property type="project" value="TreeGrafter"/>
</dbReference>
<protein>
    <recommendedName>
        <fullName evidence="5">Alkyl transferase</fullName>
    </recommendedName>
</protein>
<accession>A0A6A6LXW0</accession>
<comment type="similarity">
    <text evidence="1">Belongs to the UPP synthase family.</text>
</comment>
<dbReference type="SUPFAM" id="SSF64005">
    <property type="entry name" value="Undecaprenyl diphosphate synthase"/>
    <property type="match status" value="1"/>
</dbReference>
<dbReference type="InterPro" id="IPR001441">
    <property type="entry name" value="UPP_synth-like"/>
</dbReference>
<dbReference type="Gene3D" id="3.40.1180.10">
    <property type="entry name" value="Decaprenyl diphosphate synthase-like"/>
    <property type="match status" value="1"/>
</dbReference>
<gene>
    <name evidence="3" type="ORF">GH714_032801</name>
</gene>
<evidence type="ECO:0000313" key="4">
    <source>
        <dbReference type="Proteomes" id="UP000467840"/>
    </source>
</evidence>
<dbReference type="AlphaFoldDB" id="A0A6A6LXW0"/>
<evidence type="ECO:0008006" key="5">
    <source>
        <dbReference type="Google" id="ProtNLM"/>
    </source>
</evidence>
<reference evidence="3 4" key="1">
    <citation type="journal article" date="2020" name="Mol. Plant">
        <title>The Chromosome-Based Rubber Tree Genome Provides New Insights into Spurge Genome Evolution and Rubber Biosynthesis.</title>
        <authorList>
            <person name="Liu J."/>
            <person name="Shi C."/>
            <person name="Shi C.C."/>
            <person name="Li W."/>
            <person name="Zhang Q.J."/>
            <person name="Zhang Y."/>
            <person name="Li K."/>
            <person name="Lu H.F."/>
            <person name="Shi C."/>
            <person name="Zhu S.T."/>
            <person name="Xiao Z.Y."/>
            <person name="Nan H."/>
            <person name="Yue Y."/>
            <person name="Zhu X.G."/>
            <person name="Wu Y."/>
            <person name="Hong X.N."/>
            <person name="Fan G.Y."/>
            <person name="Tong Y."/>
            <person name="Zhang D."/>
            <person name="Mao C.L."/>
            <person name="Liu Y.L."/>
            <person name="Hao S.J."/>
            <person name="Liu W.Q."/>
            <person name="Lv M.Q."/>
            <person name="Zhang H.B."/>
            <person name="Liu Y."/>
            <person name="Hu-Tang G.R."/>
            <person name="Wang J.P."/>
            <person name="Wang J.H."/>
            <person name="Sun Y.H."/>
            <person name="Ni S.B."/>
            <person name="Chen W.B."/>
            <person name="Zhang X.C."/>
            <person name="Jiao Y.N."/>
            <person name="Eichler E.E."/>
            <person name="Li G.H."/>
            <person name="Liu X."/>
            <person name="Gao L.Z."/>
        </authorList>
    </citation>
    <scope>NUCLEOTIDE SEQUENCE [LARGE SCALE GENOMIC DNA]</scope>
    <source>
        <strain evidence="4">cv. GT1</strain>
        <tissue evidence="3">Leaf</tissue>
    </source>
</reference>
<dbReference type="SMR" id="A0A6A6LXW0"/>
<dbReference type="EMBL" id="JAAGAX010000009">
    <property type="protein sequence ID" value="KAF2304499.1"/>
    <property type="molecule type" value="Genomic_DNA"/>
</dbReference>